<protein>
    <submittedName>
        <fullName evidence="1">Uncharacterized protein</fullName>
    </submittedName>
</protein>
<organism evidence="1 2">
    <name type="scientific">Macrophomina phaseolina</name>
    <dbReference type="NCBI Taxonomy" id="35725"/>
    <lineage>
        <taxon>Eukaryota</taxon>
        <taxon>Fungi</taxon>
        <taxon>Dikarya</taxon>
        <taxon>Ascomycota</taxon>
        <taxon>Pezizomycotina</taxon>
        <taxon>Dothideomycetes</taxon>
        <taxon>Dothideomycetes incertae sedis</taxon>
        <taxon>Botryosphaeriales</taxon>
        <taxon>Botryosphaeriaceae</taxon>
        <taxon>Macrophomina</taxon>
    </lineage>
</organism>
<evidence type="ECO:0000313" key="2">
    <source>
        <dbReference type="Proteomes" id="UP000774617"/>
    </source>
</evidence>
<proteinExistence type="predicted"/>
<keyword evidence="2" id="KW-1185">Reference proteome</keyword>
<evidence type="ECO:0000313" key="1">
    <source>
        <dbReference type="EMBL" id="KAH7054547.1"/>
    </source>
</evidence>
<accession>A0ABQ8GFW8</accession>
<sequence>MTSGCFACVPVLGLRCVPIYGDREGGLVPTAAFCCCGAASGRVCARDEARVRKWKAYETRRKRSFGEHMLVQMVGSGGGGGGGDGGWAAPSRADAHERCTLRTAAALPGGGPVVDIRGSQELHARTATSAHARSKRMTHGLQSALRPSLLWTQR</sequence>
<dbReference type="EMBL" id="JAGTJR010000009">
    <property type="protein sequence ID" value="KAH7054547.1"/>
    <property type="molecule type" value="Genomic_DNA"/>
</dbReference>
<reference evidence="1 2" key="1">
    <citation type="journal article" date="2021" name="Nat. Commun.">
        <title>Genetic determinants of endophytism in the Arabidopsis root mycobiome.</title>
        <authorList>
            <person name="Mesny F."/>
            <person name="Miyauchi S."/>
            <person name="Thiergart T."/>
            <person name="Pickel B."/>
            <person name="Atanasova L."/>
            <person name="Karlsson M."/>
            <person name="Huettel B."/>
            <person name="Barry K.W."/>
            <person name="Haridas S."/>
            <person name="Chen C."/>
            <person name="Bauer D."/>
            <person name="Andreopoulos W."/>
            <person name="Pangilinan J."/>
            <person name="LaButti K."/>
            <person name="Riley R."/>
            <person name="Lipzen A."/>
            <person name="Clum A."/>
            <person name="Drula E."/>
            <person name="Henrissat B."/>
            <person name="Kohler A."/>
            <person name="Grigoriev I.V."/>
            <person name="Martin F.M."/>
            <person name="Hacquard S."/>
        </authorList>
    </citation>
    <scope>NUCLEOTIDE SEQUENCE [LARGE SCALE GENOMIC DNA]</scope>
    <source>
        <strain evidence="1 2">MPI-SDFR-AT-0080</strain>
    </source>
</reference>
<name>A0ABQ8GFW8_9PEZI</name>
<dbReference type="Proteomes" id="UP000774617">
    <property type="component" value="Unassembled WGS sequence"/>
</dbReference>
<gene>
    <name evidence="1" type="ORF">B0J12DRAFT_456581</name>
</gene>
<comment type="caution">
    <text evidence="1">The sequence shown here is derived from an EMBL/GenBank/DDBJ whole genome shotgun (WGS) entry which is preliminary data.</text>
</comment>